<reference evidence="3" key="1">
    <citation type="journal article" date="2019" name="Int. J. Syst. Evol. Microbiol.">
        <title>The Global Catalogue of Microorganisms (GCM) 10K type strain sequencing project: providing services to taxonomists for standard genome sequencing and annotation.</title>
        <authorList>
            <consortium name="The Broad Institute Genomics Platform"/>
            <consortium name="The Broad Institute Genome Sequencing Center for Infectious Disease"/>
            <person name="Wu L."/>
            <person name="Ma J."/>
        </authorList>
    </citation>
    <scope>NUCLEOTIDE SEQUENCE [LARGE SCALE GENOMIC DNA]</scope>
    <source>
        <strain evidence="3">CCUG 73951</strain>
    </source>
</reference>
<evidence type="ECO:0000313" key="3">
    <source>
        <dbReference type="Proteomes" id="UP001596494"/>
    </source>
</evidence>
<keyword evidence="1" id="KW-0472">Membrane</keyword>
<dbReference type="EMBL" id="JBHTBY010000006">
    <property type="protein sequence ID" value="MFC7320595.1"/>
    <property type="molecule type" value="Genomic_DNA"/>
</dbReference>
<dbReference type="RefSeq" id="WP_289214228.1">
    <property type="nucleotide sequence ID" value="NZ_JAPVRC010000001.1"/>
</dbReference>
<keyword evidence="3" id="KW-1185">Reference proteome</keyword>
<protein>
    <submittedName>
        <fullName evidence="2">Uncharacterized protein</fullName>
    </submittedName>
</protein>
<feature type="transmembrane region" description="Helical" evidence="1">
    <location>
        <begin position="6"/>
        <end position="30"/>
    </location>
</feature>
<proteinExistence type="predicted"/>
<accession>A0ABW2K1G7</accession>
<dbReference type="Proteomes" id="UP001596494">
    <property type="component" value="Unassembled WGS sequence"/>
</dbReference>
<sequence length="40" mass="4870">MSAKYIRYSLITGNLIVAFLIFEISFYHLFDKEKQKNKWL</sequence>
<organism evidence="2 3">
    <name type="scientific">Halobacillus campisalis</name>
    <dbReference type="NCBI Taxonomy" id="435909"/>
    <lineage>
        <taxon>Bacteria</taxon>
        <taxon>Bacillati</taxon>
        <taxon>Bacillota</taxon>
        <taxon>Bacilli</taxon>
        <taxon>Bacillales</taxon>
        <taxon>Bacillaceae</taxon>
        <taxon>Halobacillus</taxon>
    </lineage>
</organism>
<name>A0ABW2K1G7_9BACI</name>
<keyword evidence="1" id="KW-1133">Transmembrane helix</keyword>
<evidence type="ECO:0000313" key="2">
    <source>
        <dbReference type="EMBL" id="MFC7320595.1"/>
    </source>
</evidence>
<gene>
    <name evidence="2" type="ORF">ACFQMN_06855</name>
</gene>
<evidence type="ECO:0000256" key="1">
    <source>
        <dbReference type="SAM" id="Phobius"/>
    </source>
</evidence>
<comment type="caution">
    <text evidence="2">The sequence shown here is derived from an EMBL/GenBank/DDBJ whole genome shotgun (WGS) entry which is preliminary data.</text>
</comment>
<keyword evidence="1" id="KW-0812">Transmembrane</keyword>